<accession>A0A917B1T0</accession>
<dbReference type="CDD" id="cd00657">
    <property type="entry name" value="Ferritin_like"/>
    <property type="match status" value="1"/>
</dbReference>
<dbReference type="GO" id="GO:0016491">
    <property type="term" value="F:oxidoreductase activity"/>
    <property type="evidence" value="ECO:0007669"/>
    <property type="project" value="InterPro"/>
</dbReference>
<dbReference type="Proteomes" id="UP000660110">
    <property type="component" value="Unassembled WGS sequence"/>
</dbReference>
<dbReference type="AlphaFoldDB" id="A0A917B1T0"/>
<dbReference type="InterPro" id="IPR009078">
    <property type="entry name" value="Ferritin-like_SF"/>
</dbReference>
<dbReference type="Gene3D" id="1.20.1260.10">
    <property type="match status" value="1"/>
</dbReference>
<dbReference type="SUPFAM" id="SSF47240">
    <property type="entry name" value="Ferritin-like"/>
    <property type="match status" value="1"/>
</dbReference>
<dbReference type="RefSeq" id="WP_229734880.1">
    <property type="nucleotide sequence ID" value="NZ_BMEL01000001.1"/>
</dbReference>
<keyword evidence="3" id="KW-1185">Reference proteome</keyword>
<proteinExistence type="predicted"/>
<dbReference type="InterPro" id="IPR012347">
    <property type="entry name" value="Ferritin-like"/>
</dbReference>
<sequence>MYSNQQYYVPYYNDFYRTVPDTQLLNDIQKAINAEYSAVACYEKLAKMSPTQDERNKILEIQKDEKRHLEEFSKIFTNLTGRQPSYQIIEECPDNYRAGIEFAFKDEQEAVDFYLDTSDKAQDFTIKDRFRRAASDEQNHAVWFLFFFRKIQM</sequence>
<dbReference type="InterPro" id="IPR003251">
    <property type="entry name" value="Rr_diiron-bd_dom"/>
</dbReference>
<dbReference type="Pfam" id="PF02915">
    <property type="entry name" value="Rubrerythrin"/>
    <property type="match status" value="1"/>
</dbReference>
<dbReference type="GO" id="GO:0046872">
    <property type="term" value="F:metal ion binding"/>
    <property type="evidence" value="ECO:0007669"/>
    <property type="project" value="InterPro"/>
</dbReference>
<evidence type="ECO:0000313" key="3">
    <source>
        <dbReference type="Proteomes" id="UP000660110"/>
    </source>
</evidence>
<dbReference type="EMBL" id="BMEL01000001">
    <property type="protein sequence ID" value="GGF16852.1"/>
    <property type="molecule type" value="Genomic_DNA"/>
</dbReference>
<feature type="domain" description="Rubrerythrin diiron-binding" evidence="1">
    <location>
        <begin position="29"/>
        <end position="142"/>
    </location>
</feature>
<comment type="caution">
    <text evidence="2">The sequence shown here is derived from an EMBL/GenBank/DDBJ whole genome shotgun (WGS) entry which is preliminary data.</text>
</comment>
<reference evidence="2" key="1">
    <citation type="journal article" date="2014" name="Int. J. Syst. Evol. Microbiol.">
        <title>Complete genome sequence of Corynebacterium casei LMG S-19264T (=DSM 44701T), isolated from a smear-ripened cheese.</title>
        <authorList>
            <consortium name="US DOE Joint Genome Institute (JGI-PGF)"/>
            <person name="Walter F."/>
            <person name="Albersmeier A."/>
            <person name="Kalinowski J."/>
            <person name="Ruckert C."/>
        </authorList>
    </citation>
    <scope>NUCLEOTIDE SEQUENCE</scope>
    <source>
        <strain evidence="2">CGMCC 1.12153</strain>
    </source>
</reference>
<name>A0A917B1T0_HALAA</name>
<evidence type="ECO:0000313" key="2">
    <source>
        <dbReference type="EMBL" id="GGF16852.1"/>
    </source>
</evidence>
<evidence type="ECO:0000259" key="1">
    <source>
        <dbReference type="Pfam" id="PF02915"/>
    </source>
</evidence>
<gene>
    <name evidence="2" type="ORF">GCM10010954_14410</name>
</gene>
<reference evidence="2" key="2">
    <citation type="submission" date="2020-09" db="EMBL/GenBank/DDBJ databases">
        <authorList>
            <person name="Sun Q."/>
            <person name="Zhou Y."/>
        </authorList>
    </citation>
    <scope>NUCLEOTIDE SEQUENCE</scope>
    <source>
        <strain evidence="2">CGMCC 1.12153</strain>
    </source>
</reference>
<protein>
    <recommendedName>
        <fullName evidence="1">Rubrerythrin diiron-binding domain-containing protein</fullName>
    </recommendedName>
</protein>
<organism evidence="2 3">
    <name type="scientific">Halobacillus andaensis</name>
    <dbReference type="NCBI Taxonomy" id="1176239"/>
    <lineage>
        <taxon>Bacteria</taxon>
        <taxon>Bacillati</taxon>
        <taxon>Bacillota</taxon>
        <taxon>Bacilli</taxon>
        <taxon>Bacillales</taxon>
        <taxon>Bacillaceae</taxon>
        <taxon>Halobacillus</taxon>
    </lineage>
</organism>